<comment type="similarity">
    <text evidence="4">Belongs to the Nudix hydrolase family.</text>
</comment>
<comment type="caution">
    <text evidence="6">The sequence shown here is derived from an EMBL/GenBank/DDBJ whole genome shotgun (WGS) entry which is preliminary data.</text>
</comment>
<keyword evidence="3" id="KW-0460">Magnesium</keyword>
<feature type="domain" description="Nudix hydrolase" evidence="5">
    <location>
        <begin position="23"/>
        <end position="146"/>
    </location>
</feature>
<accession>A0ABV5ADU1</accession>
<keyword evidence="2 4" id="KW-0378">Hydrolase</keyword>
<dbReference type="PANTHER" id="PTHR43222:SF2">
    <property type="entry name" value="NUDIX HYDROLASE 23, CHLOROPLASTIC"/>
    <property type="match status" value="1"/>
</dbReference>
<dbReference type="InterPro" id="IPR020476">
    <property type="entry name" value="Nudix_hydrolase"/>
</dbReference>
<dbReference type="Pfam" id="PF00293">
    <property type="entry name" value="NUDIX"/>
    <property type="match status" value="1"/>
</dbReference>
<organism evidence="6 7">
    <name type="scientific">Alicyclobacillus fastidiosus</name>
    <dbReference type="NCBI Taxonomy" id="392011"/>
    <lineage>
        <taxon>Bacteria</taxon>
        <taxon>Bacillati</taxon>
        <taxon>Bacillota</taxon>
        <taxon>Bacilli</taxon>
        <taxon>Bacillales</taxon>
        <taxon>Alicyclobacillaceae</taxon>
        <taxon>Alicyclobacillus</taxon>
    </lineage>
</organism>
<dbReference type="InterPro" id="IPR000086">
    <property type="entry name" value="NUDIX_hydrolase_dom"/>
</dbReference>
<dbReference type="InterPro" id="IPR020084">
    <property type="entry name" value="NUDIX_hydrolase_CS"/>
</dbReference>
<dbReference type="PRINTS" id="PR00502">
    <property type="entry name" value="NUDIXFAMILY"/>
</dbReference>
<dbReference type="PROSITE" id="PS51462">
    <property type="entry name" value="NUDIX"/>
    <property type="match status" value="1"/>
</dbReference>
<dbReference type="RefSeq" id="WP_275473508.1">
    <property type="nucleotide sequence ID" value="NZ_CP162940.1"/>
</dbReference>
<evidence type="ECO:0000313" key="6">
    <source>
        <dbReference type="EMBL" id="MFB5190447.1"/>
    </source>
</evidence>
<name>A0ABV5ADU1_9BACL</name>
<evidence type="ECO:0000259" key="5">
    <source>
        <dbReference type="PROSITE" id="PS51462"/>
    </source>
</evidence>
<evidence type="ECO:0000256" key="3">
    <source>
        <dbReference type="ARBA" id="ARBA00022842"/>
    </source>
</evidence>
<keyword evidence="7" id="KW-1185">Reference proteome</keyword>
<dbReference type="Gene3D" id="3.90.79.10">
    <property type="entry name" value="Nucleoside Triphosphate Pyrophosphohydrolase"/>
    <property type="match status" value="1"/>
</dbReference>
<proteinExistence type="inferred from homology"/>
<dbReference type="SUPFAM" id="SSF55811">
    <property type="entry name" value="Nudix"/>
    <property type="match status" value="1"/>
</dbReference>
<protein>
    <submittedName>
        <fullName evidence="6">NUDIX domain-containing protein</fullName>
    </submittedName>
</protein>
<reference evidence="6 7" key="1">
    <citation type="journal article" date="2024" name="Int. J. Mol. Sci.">
        <title>Exploration of Alicyclobacillus spp. Genome in Search of Antibiotic Resistance.</title>
        <authorList>
            <person name="Bucka-Kolendo J."/>
            <person name="Kiousi D.E."/>
            <person name="Dekowska A."/>
            <person name="Mikolajczuk-Szczyrba A."/>
            <person name="Karadedos D.M."/>
            <person name="Michael P."/>
            <person name="Galanis A."/>
            <person name="Sokolowska B."/>
        </authorList>
    </citation>
    <scope>NUCLEOTIDE SEQUENCE [LARGE SCALE GENOMIC DNA]</scope>
    <source>
        <strain evidence="6 7">KKP 3000</strain>
    </source>
</reference>
<dbReference type="PANTHER" id="PTHR43222">
    <property type="entry name" value="NUDIX HYDROLASE 23"/>
    <property type="match status" value="1"/>
</dbReference>
<dbReference type="PROSITE" id="PS00893">
    <property type="entry name" value="NUDIX_BOX"/>
    <property type="match status" value="1"/>
</dbReference>
<gene>
    <name evidence="6" type="ORF">KKP3000_003893</name>
</gene>
<dbReference type="Proteomes" id="UP001579974">
    <property type="component" value="Unassembled WGS sequence"/>
</dbReference>
<evidence type="ECO:0000313" key="7">
    <source>
        <dbReference type="Proteomes" id="UP001579974"/>
    </source>
</evidence>
<evidence type="ECO:0000256" key="2">
    <source>
        <dbReference type="ARBA" id="ARBA00022801"/>
    </source>
</evidence>
<evidence type="ECO:0000256" key="1">
    <source>
        <dbReference type="ARBA" id="ARBA00001946"/>
    </source>
</evidence>
<comment type="cofactor">
    <cofactor evidence="1">
        <name>Mg(2+)</name>
        <dbReference type="ChEBI" id="CHEBI:18420"/>
    </cofactor>
</comment>
<dbReference type="InterPro" id="IPR015797">
    <property type="entry name" value="NUDIX_hydrolase-like_dom_sf"/>
</dbReference>
<dbReference type="EMBL" id="JBDXSU010000005">
    <property type="protein sequence ID" value="MFB5190447.1"/>
    <property type="molecule type" value="Genomic_DNA"/>
</dbReference>
<sequence>MKGDVSAWPRAFGLHMDRQRCCARPHSVLVFPVLFHNLVWVHHPIRGWEVPGGKLEPGEDASNAVRREAYEEAGLELGITRWIAEYQIVFEGQIVPKWVFVADVVDVRARPETSEIDDVQVFRPVLDPARARMQQNVSPIMKDIVYQRVWPIVERVLHTGSVSEACL</sequence>
<evidence type="ECO:0000256" key="4">
    <source>
        <dbReference type="RuleBase" id="RU003476"/>
    </source>
</evidence>